<dbReference type="Pfam" id="PF16363">
    <property type="entry name" value="GDP_Man_Dehyd"/>
    <property type="match status" value="1"/>
</dbReference>
<dbReference type="GO" id="GO:0006012">
    <property type="term" value="P:galactose metabolic process"/>
    <property type="evidence" value="ECO:0007669"/>
    <property type="project" value="InterPro"/>
</dbReference>
<dbReference type="EMBL" id="LT598463">
    <property type="protein sequence ID" value="SCU89383.1"/>
    <property type="molecule type" value="Genomic_DNA"/>
</dbReference>
<dbReference type="InterPro" id="IPR008183">
    <property type="entry name" value="Aldose_1/G6P_1-epimerase"/>
</dbReference>
<evidence type="ECO:0000313" key="12">
    <source>
        <dbReference type="EMBL" id="SCU89383.1"/>
    </source>
</evidence>
<dbReference type="Gene3D" id="2.70.98.10">
    <property type="match status" value="1"/>
</dbReference>
<dbReference type="InterPro" id="IPR011013">
    <property type="entry name" value="Gal_mutarotase_sf_dom"/>
</dbReference>
<dbReference type="Pfam" id="PF01263">
    <property type="entry name" value="Aldose_epim"/>
    <property type="match status" value="1"/>
</dbReference>
<evidence type="ECO:0000256" key="4">
    <source>
        <dbReference type="ARBA" id="ARBA00005028"/>
    </source>
</evidence>
<feature type="domain" description="NAD(P)-binding" evidence="11">
    <location>
        <begin position="5"/>
        <end position="332"/>
    </location>
</feature>
<dbReference type="GO" id="GO:0030246">
    <property type="term" value="F:carbohydrate binding"/>
    <property type="evidence" value="ECO:0007669"/>
    <property type="project" value="InterPro"/>
</dbReference>
<dbReference type="NCBIfam" id="TIGR01179">
    <property type="entry name" value="galE"/>
    <property type="match status" value="1"/>
</dbReference>
<keyword evidence="5" id="KW-0520">NAD</keyword>
<dbReference type="PROSITE" id="PS00545">
    <property type="entry name" value="ALDOSE_1_EPIMERASE"/>
    <property type="match status" value="1"/>
</dbReference>
<evidence type="ECO:0000259" key="11">
    <source>
        <dbReference type="Pfam" id="PF16363"/>
    </source>
</evidence>
<comment type="pathway">
    <text evidence="4">Carbohydrate metabolism; hexose metabolism.</text>
</comment>
<comment type="pathway">
    <text evidence="3">Carbohydrate metabolism; galactose metabolism.</text>
</comment>
<evidence type="ECO:0000256" key="2">
    <source>
        <dbReference type="ARBA" id="ARBA00001911"/>
    </source>
</evidence>
<dbReference type="InterPro" id="IPR016040">
    <property type="entry name" value="NAD(P)-bd_dom"/>
</dbReference>
<dbReference type="InterPro" id="IPR047215">
    <property type="entry name" value="Galactose_mutarotase-like"/>
</dbReference>
<evidence type="ECO:0000256" key="7">
    <source>
        <dbReference type="ARBA" id="ARBA00023277"/>
    </source>
</evidence>
<dbReference type="InterPro" id="IPR005886">
    <property type="entry name" value="UDP_G4E"/>
</dbReference>
<dbReference type="SUPFAM" id="SSF74650">
    <property type="entry name" value="Galactose mutarotase-like"/>
    <property type="match status" value="1"/>
</dbReference>
<dbReference type="Gene3D" id="3.90.25.10">
    <property type="entry name" value="UDP-galactose 4-epimerase, domain 1"/>
    <property type="match status" value="1"/>
</dbReference>
<keyword evidence="7" id="KW-0119">Carbohydrate metabolism</keyword>
<keyword evidence="13" id="KW-1185">Reference proteome</keyword>
<dbReference type="CDD" id="cd09019">
    <property type="entry name" value="galactose_mutarotase_like"/>
    <property type="match status" value="1"/>
</dbReference>
<dbReference type="Gene3D" id="3.40.50.720">
    <property type="entry name" value="NAD(P)-binding Rossmann-like Domain"/>
    <property type="match status" value="1"/>
</dbReference>
<dbReference type="Proteomes" id="UP000191024">
    <property type="component" value="Chromosome D"/>
</dbReference>
<reference evidence="12 13" key="1">
    <citation type="submission" date="2016-03" db="EMBL/GenBank/DDBJ databases">
        <authorList>
            <person name="Devillers H."/>
        </authorList>
    </citation>
    <scope>NUCLEOTIDE SEQUENCE [LARGE SCALE GENOMIC DNA]</scope>
    <source>
        <strain evidence="12">CBS 11717</strain>
    </source>
</reference>
<dbReference type="InterPro" id="IPR018052">
    <property type="entry name" value="Ald1_epimerase_CS"/>
</dbReference>
<dbReference type="CDD" id="cd05247">
    <property type="entry name" value="UDP_G4E_1_SDR_e"/>
    <property type="match status" value="1"/>
</dbReference>
<dbReference type="PANTHER" id="PTHR43725:SF47">
    <property type="entry name" value="UDP-GLUCOSE 4-EPIMERASE"/>
    <property type="match status" value="1"/>
</dbReference>
<protein>
    <submittedName>
        <fullName evidence="12">LAMI_0D13388g1_1</fullName>
    </submittedName>
</protein>
<comment type="cofactor">
    <cofactor evidence="2">
        <name>NAD(+)</name>
        <dbReference type="ChEBI" id="CHEBI:57540"/>
    </cofactor>
</comment>
<name>A0A1G4JGD4_9SACH</name>
<dbReference type="SUPFAM" id="SSF51735">
    <property type="entry name" value="NAD(P)-binding Rossmann-fold domains"/>
    <property type="match status" value="1"/>
</dbReference>
<comment type="function">
    <text evidence="8">Mutarotase converts alpha-aldose to the beta-anomer. It is active on D-glucose, L-arabinose, D-xylose, D-galactose, maltose and lactose.</text>
</comment>
<evidence type="ECO:0000256" key="1">
    <source>
        <dbReference type="ARBA" id="ARBA00000083"/>
    </source>
</evidence>
<dbReference type="OrthoDB" id="9402762at2759"/>
<sequence>MEYVLVTGGAGYIGSHTVAELLENGYNCVVVDNLSNSSYESIARLKVLMKHDIPFHQVDIQDETALDAVFGKYKIDSVIHFAGLKAVGESAHIPLRYYHNNIMGTISLLEVMEKHGVHKLVFSSSATVYGDATRFPNMIPIPEECPTGPINPYGRTKLTIEEILKDLYASNVQIWKFAILRYFNPIGAHFSGLIGEDPLGIPNNLLPFMAQVAVGRREKLFVFGNDYDSRDGTPIRDYIHVVDLAKGHIAALKYLDKNSHTGLCREWNLGSGTGSTVMEVYKACCQSIGKDIPYEIVGRRAGDVLNLTAKPDRAMNELHWKTELDVKRACEDLWKWATGNPYGYQLENVTSAFFSKEKVHESRVLTVGEGTSFEVSVANIGATLVDLKIDGKSVVLGLNDEEEYCRPENPYFGATIGRYANRIRNGEFVLDGKNYKLTNNEKASVCHSGIQSYHKKRFLGPLVQNTQRNEFVAKFLLIDAKTEIPGDVHVTVTYHVNTEAKELSIDYEAELLNGNSTIINLTNHSYFNLNLDQEKTVENTEIVLVADKILDVDESGIPNGELTELHSQGNGKVIKLNKGIPAYDSCYVTANKSSINTRSHSPAKIFTAYHKASKLQLDIFATDPTFQFYTGDFISHPDFAPRAGFCCEPGRFIDAINIDPWKNAVILNIGEKYGSRIIYKFRTRSNASYWESSI</sequence>
<evidence type="ECO:0000256" key="10">
    <source>
        <dbReference type="ARBA" id="ARBA00038238"/>
    </source>
</evidence>
<comment type="similarity">
    <text evidence="9">In the N-terminal section; belongs to the NAD(P)-dependent epimerase/dehydratase family.</text>
</comment>
<evidence type="ECO:0000256" key="3">
    <source>
        <dbReference type="ARBA" id="ARBA00004947"/>
    </source>
</evidence>
<dbReference type="GO" id="GO:0005829">
    <property type="term" value="C:cytosol"/>
    <property type="evidence" value="ECO:0007669"/>
    <property type="project" value="TreeGrafter"/>
</dbReference>
<comment type="similarity">
    <text evidence="10">In the C-terminal section; belongs to the aldose epimerase family.</text>
</comment>
<evidence type="ECO:0000313" key="13">
    <source>
        <dbReference type="Proteomes" id="UP000191024"/>
    </source>
</evidence>
<dbReference type="InterPro" id="IPR036291">
    <property type="entry name" value="NAD(P)-bd_dom_sf"/>
</dbReference>
<evidence type="ECO:0000256" key="6">
    <source>
        <dbReference type="ARBA" id="ARBA00023235"/>
    </source>
</evidence>
<dbReference type="GO" id="GO:0003978">
    <property type="term" value="F:UDP-glucose 4-epimerase activity"/>
    <property type="evidence" value="ECO:0007669"/>
    <property type="project" value="UniProtKB-EC"/>
</dbReference>
<comment type="catalytic activity">
    <reaction evidence="1">
        <text>UDP-alpha-D-glucose = UDP-alpha-D-galactose</text>
        <dbReference type="Rhea" id="RHEA:22168"/>
        <dbReference type="ChEBI" id="CHEBI:58885"/>
        <dbReference type="ChEBI" id="CHEBI:66914"/>
        <dbReference type="EC" id="5.1.3.2"/>
    </reaction>
</comment>
<dbReference type="InterPro" id="IPR014718">
    <property type="entry name" value="GH-type_carb-bd"/>
</dbReference>
<keyword evidence="6" id="KW-0413">Isomerase</keyword>
<dbReference type="STRING" id="1230905.A0A1G4JGD4"/>
<accession>A0A1G4JGD4</accession>
<gene>
    <name evidence="12" type="ORF">LAMI_0D13388G</name>
</gene>
<dbReference type="AlphaFoldDB" id="A0A1G4JGD4"/>
<evidence type="ECO:0000256" key="8">
    <source>
        <dbReference type="ARBA" id="ARBA00037676"/>
    </source>
</evidence>
<proteinExistence type="inferred from homology"/>
<organism evidence="12 13">
    <name type="scientific">Lachancea mirantina</name>
    <dbReference type="NCBI Taxonomy" id="1230905"/>
    <lineage>
        <taxon>Eukaryota</taxon>
        <taxon>Fungi</taxon>
        <taxon>Dikarya</taxon>
        <taxon>Ascomycota</taxon>
        <taxon>Saccharomycotina</taxon>
        <taxon>Saccharomycetes</taxon>
        <taxon>Saccharomycetales</taxon>
        <taxon>Saccharomycetaceae</taxon>
        <taxon>Lachancea</taxon>
    </lineage>
</organism>
<evidence type="ECO:0000256" key="5">
    <source>
        <dbReference type="ARBA" id="ARBA00023027"/>
    </source>
</evidence>
<dbReference type="PANTHER" id="PTHR43725">
    <property type="entry name" value="UDP-GLUCOSE 4-EPIMERASE"/>
    <property type="match status" value="1"/>
</dbReference>
<evidence type="ECO:0000256" key="9">
    <source>
        <dbReference type="ARBA" id="ARBA00037955"/>
    </source>
</evidence>